<evidence type="ECO:0000256" key="2">
    <source>
        <dbReference type="SAM" id="SignalP"/>
    </source>
</evidence>
<feature type="compositionally biased region" description="Low complexity" evidence="1">
    <location>
        <begin position="843"/>
        <end position="856"/>
    </location>
</feature>
<dbReference type="STRING" id="395963.Bind_0137"/>
<dbReference type="PANTHER" id="PTHR22576">
    <property type="entry name" value="MUCOSA ASSOCIATED LYMPHOID TISSUE LYMPHOMA TRANSLOCATION PROTEIN 1/PARACASPASE"/>
    <property type="match status" value="1"/>
</dbReference>
<reference evidence="4 5" key="2">
    <citation type="journal article" date="2010" name="J. Bacteriol.">
        <title>Complete genome sequence of Beijerinckia indica subsp. indica.</title>
        <authorList>
            <person name="Tamas I."/>
            <person name="Dedysh S.N."/>
            <person name="Liesack W."/>
            <person name="Stott M.B."/>
            <person name="Alam M."/>
            <person name="Murrell J.C."/>
            <person name="Dunfield P.F."/>
        </authorList>
    </citation>
    <scope>NUCLEOTIDE SEQUENCE [LARGE SCALE GENOMIC DNA]</scope>
    <source>
        <strain evidence="5">ATCC 9039 / DSM 1715 / NCIMB 8712</strain>
    </source>
</reference>
<feature type="signal peptide" evidence="2">
    <location>
        <begin position="1"/>
        <end position="26"/>
    </location>
</feature>
<feature type="compositionally biased region" description="Low complexity" evidence="1">
    <location>
        <begin position="875"/>
        <end position="890"/>
    </location>
</feature>
<dbReference type="AlphaFoldDB" id="B2IBS3"/>
<feature type="compositionally biased region" description="Polar residues" evidence="1">
    <location>
        <begin position="560"/>
        <end position="571"/>
    </location>
</feature>
<dbReference type="InterPro" id="IPR001309">
    <property type="entry name" value="Pept_C14_p20"/>
</dbReference>
<feature type="domain" description="Caspase family p20" evidence="3">
    <location>
        <begin position="28"/>
        <end position="160"/>
    </location>
</feature>
<dbReference type="eggNOG" id="COG4249">
    <property type="taxonomic scope" value="Bacteria"/>
</dbReference>
<accession>B2IBS3</accession>
<feature type="compositionally biased region" description="Pro residues" evidence="1">
    <location>
        <begin position="747"/>
        <end position="757"/>
    </location>
</feature>
<dbReference type="GO" id="GO:0004197">
    <property type="term" value="F:cysteine-type endopeptidase activity"/>
    <property type="evidence" value="ECO:0007669"/>
    <property type="project" value="InterPro"/>
</dbReference>
<dbReference type="HOGENOM" id="CLU_014583_0_0_5"/>
<reference evidence="5" key="1">
    <citation type="submission" date="2008-03" db="EMBL/GenBank/DDBJ databases">
        <title>Complete sequence of chromosome of Beijerinckia indica subsp. indica ATCC 9039.</title>
        <authorList>
            <consortium name="US DOE Joint Genome Institute"/>
            <person name="Copeland A."/>
            <person name="Lucas S."/>
            <person name="Lapidus A."/>
            <person name="Glavina del Rio T."/>
            <person name="Dalin E."/>
            <person name="Tice H."/>
            <person name="Bruce D."/>
            <person name="Goodwin L."/>
            <person name="Pitluck S."/>
            <person name="LaButti K."/>
            <person name="Schmutz J."/>
            <person name="Larimer F."/>
            <person name="Land M."/>
            <person name="Hauser L."/>
            <person name="Kyrpides N."/>
            <person name="Mikhailova N."/>
            <person name="Dunfield P.F."/>
            <person name="Dedysh S.N."/>
            <person name="Liesack W."/>
            <person name="Saw J.H."/>
            <person name="Alam M."/>
            <person name="Chen Y."/>
            <person name="Murrell J.C."/>
            <person name="Richardson P."/>
        </authorList>
    </citation>
    <scope>NUCLEOTIDE SEQUENCE [LARGE SCALE GENOMIC DNA]</scope>
    <source>
        <strain evidence="5">ATCC 9039 / DSM 1715 / NCIMB 8712</strain>
    </source>
</reference>
<keyword evidence="2" id="KW-0732">Signal</keyword>
<feature type="compositionally biased region" description="Low complexity" evidence="1">
    <location>
        <begin position="820"/>
        <end position="835"/>
    </location>
</feature>
<evidence type="ECO:0000313" key="4">
    <source>
        <dbReference type="EMBL" id="ACB93795.1"/>
    </source>
</evidence>
<dbReference type="RefSeq" id="WP_012383153.1">
    <property type="nucleotide sequence ID" value="NC_010581.1"/>
</dbReference>
<dbReference type="InterPro" id="IPR011600">
    <property type="entry name" value="Pept_C14_caspase"/>
</dbReference>
<dbReference type="Gene3D" id="3.40.50.1460">
    <property type="match status" value="1"/>
</dbReference>
<feature type="compositionally biased region" description="Polar residues" evidence="1">
    <location>
        <begin position="539"/>
        <end position="551"/>
    </location>
</feature>
<feature type="compositionally biased region" description="Pro residues" evidence="1">
    <location>
        <begin position="636"/>
        <end position="667"/>
    </location>
</feature>
<name>B2IBS3_BEII9</name>
<evidence type="ECO:0000313" key="5">
    <source>
        <dbReference type="Proteomes" id="UP000001695"/>
    </source>
</evidence>
<dbReference type="GO" id="GO:0006508">
    <property type="term" value="P:proteolysis"/>
    <property type="evidence" value="ECO:0007669"/>
    <property type="project" value="InterPro"/>
</dbReference>
<evidence type="ECO:0000259" key="3">
    <source>
        <dbReference type="PROSITE" id="PS50208"/>
    </source>
</evidence>
<dbReference type="PANTHER" id="PTHR22576:SF37">
    <property type="entry name" value="MUCOSA-ASSOCIATED LYMPHOID TISSUE LYMPHOMA TRANSLOCATION PROTEIN 1"/>
    <property type="match status" value="1"/>
</dbReference>
<feature type="chain" id="PRO_5002778634" evidence="2">
    <location>
        <begin position="27"/>
        <end position="915"/>
    </location>
</feature>
<protein>
    <submittedName>
        <fullName evidence="4">Peptidase C14 caspase catalytic subunit p20</fullName>
    </submittedName>
</protein>
<feature type="compositionally biased region" description="Pro residues" evidence="1">
    <location>
        <begin position="610"/>
        <end position="622"/>
    </location>
</feature>
<dbReference type="PROSITE" id="PS50208">
    <property type="entry name" value="CASPASE_P20"/>
    <property type="match status" value="1"/>
</dbReference>
<dbReference type="Pfam" id="PF00656">
    <property type="entry name" value="Peptidase_C14"/>
    <property type="match status" value="1"/>
</dbReference>
<sequence>MPARPFFRILFVAVVAVISHASYAEAAEKRIALVIGNSAYQADPLATSANDAGLIAQSLQAAGFDVVGARDLDAATLRSAFHEFLDKAGASGPETVALVYFAGRGLQFEGENYLVPVDARITRDTDVPIEAFRLTDLTQPLTALPLKARIFILDAARANRFAPAGQPLAGGLALMQPDPGTLIAFNAAPGTIAPESQQAYGAYASALTEMIKEGGLPLDELFERVRLRVNALTNGAEVPWYVSRVEAPFLFFERTSAAPPAQADRFAELMSRPIDSFDVHDAYLAALTRDTLRGYQDFLAAYSNDPLARRVRAIIAVRREAMTWRQTVFADTPDAYWSYLRRYPRGAHADDAHRRLAHFAAALEPPSTFAAIDYDVPPPPPEEIVYVERPVVSFADPEYDLPPPPPVPVFFLPPQPVYFVDAPPPPPPVDEFVLPIPVYQPVPSWIERPHYVAPPPVNVINANIHNNVEVNPASQTVVVTNPAGQQIAPLPTNLLPAQPAAPVEGQPNFVERHPGASAVIGAAAVALPTAALLHARQKAGQSPVQGQSPTVPGQAVGPGQQATPLQATPNPAVNPPNQHPSVPSVQGGQPLPEPKAPTVTDHGPDHGVPPHGPSAAPTPPTLPGQVGPGQQATPPQVTPNPVVNPPNQHPSVPPVQGLPPLPEPKAPTVPDHGPDHGIPAHGPSVVPTPPTLPGQAPAVNQHPQQHPASPPPSTIQEGQPLPAQKAPPPVEHAAPPHNAGRAQTPVVPVPPTEPHPNAPGLTAPHPAPPGQAPAAHPQTPQPPSVNPHEQHPGAAAPVPAGQAPLPKPLPAPDHNAPPHSTGAMPAPSAPTAPAGHTPPAPHPQAIIPAEPQARPSAPLPERHPAPPIAPPAAPPKVQQKLQQRQVIQPQERAAQPHPPQQKQSECGHPGAPPCH</sequence>
<gene>
    <name evidence="4" type="ordered locus">Bind_0137</name>
</gene>
<dbReference type="Proteomes" id="UP000001695">
    <property type="component" value="Chromosome"/>
</dbReference>
<keyword evidence="5" id="KW-1185">Reference proteome</keyword>
<feature type="compositionally biased region" description="Low complexity" evidence="1">
    <location>
        <begin position="792"/>
        <end position="804"/>
    </location>
</feature>
<organism evidence="4 5">
    <name type="scientific">Beijerinckia indica subsp. indica (strain ATCC 9039 / DSM 1715 / NCIMB 8712)</name>
    <dbReference type="NCBI Taxonomy" id="395963"/>
    <lineage>
        <taxon>Bacteria</taxon>
        <taxon>Pseudomonadati</taxon>
        <taxon>Pseudomonadota</taxon>
        <taxon>Alphaproteobacteria</taxon>
        <taxon>Hyphomicrobiales</taxon>
        <taxon>Beijerinckiaceae</taxon>
        <taxon>Beijerinckia</taxon>
    </lineage>
</organism>
<feature type="compositionally biased region" description="Pro residues" evidence="1">
    <location>
        <begin position="865"/>
        <end position="874"/>
    </location>
</feature>
<dbReference type="KEGG" id="bid:Bind_0137"/>
<dbReference type="InterPro" id="IPR052039">
    <property type="entry name" value="Caspase-related_regulators"/>
</dbReference>
<dbReference type="SUPFAM" id="SSF52129">
    <property type="entry name" value="Caspase-like"/>
    <property type="match status" value="1"/>
</dbReference>
<feature type="region of interest" description="Disordered" evidence="1">
    <location>
        <begin position="538"/>
        <end position="915"/>
    </location>
</feature>
<dbReference type="InterPro" id="IPR029030">
    <property type="entry name" value="Caspase-like_dom_sf"/>
</dbReference>
<evidence type="ECO:0000256" key="1">
    <source>
        <dbReference type="SAM" id="MobiDB-lite"/>
    </source>
</evidence>
<dbReference type="EMBL" id="CP001016">
    <property type="protein sequence ID" value="ACB93795.1"/>
    <property type="molecule type" value="Genomic_DNA"/>
</dbReference>
<proteinExistence type="predicted"/>